<dbReference type="InterPro" id="IPR049712">
    <property type="entry name" value="Poly_export"/>
</dbReference>
<sequence>MASKPGLIVAVMLAVAASGCTLPRGAAMQSEILKNASDKTPEFSHYPVDSKLLAELPHWPSGKAASHRRSWIKGGSGAAGQVLAAGDTVSLAIWEGGQNKLLTSEGAPTTQIAPTTVSNSGQIFVPYVGAVKVSGLSVEAAREKVQQSVTALIPEAQVQLAATPGKGNAVSLIGGVSSPGTIPLIDRSLTVLGAISEAGGVQGSIENPQLRLYRGGKVYETSLARVLDDPALDAGLRPGDKLMVLKDDRSFLALGASGVEKIIAFPKDHVNALEAVTLAGGISDTRANPKGVLILREYPASAVRSEATQGPQNARVVFSMDLTSSEGLFSAQNFEVQSNDLVLATESPLVNTRTILGLFGSTLGLARTADTITN</sequence>
<dbReference type="OrthoDB" id="7198507at2"/>
<dbReference type="AlphaFoldDB" id="A0A1G7BQH3"/>
<dbReference type="PANTHER" id="PTHR33619:SF3">
    <property type="entry name" value="POLYSACCHARIDE EXPORT PROTEIN GFCE-RELATED"/>
    <property type="match status" value="1"/>
</dbReference>
<dbReference type="Pfam" id="PF02563">
    <property type="entry name" value="Poly_export"/>
    <property type="match status" value="1"/>
</dbReference>
<dbReference type="InterPro" id="IPR003715">
    <property type="entry name" value="Poly_export_N"/>
</dbReference>
<dbReference type="Gene3D" id="3.10.560.10">
    <property type="entry name" value="Outer membrane lipoprotein wza domain like"/>
    <property type="match status" value="2"/>
</dbReference>
<dbReference type="Proteomes" id="UP000183812">
    <property type="component" value="Unassembled WGS sequence"/>
</dbReference>
<evidence type="ECO:0000313" key="3">
    <source>
        <dbReference type="EMBL" id="SDE29384.1"/>
    </source>
</evidence>
<organism evidence="3 4">
    <name type="scientific">Rhodobacter capsulatus</name>
    <name type="common">Rhodopseudomonas capsulata</name>
    <dbReference type="NCBI Taxonomy" id="1061"/>
    <lineage>
        <taxon>Bacteria</taxon>
        <taxon>Pseudomonadati</taxon>
        <taxon>Pseudomonadota</taxon>
        <taxon>Alphaproteobacteria</taxon>
        <taxon>Rhodobacterales</taxon>
        <taxon>Rhodobacter group</taxon>
        <taxon>Rhodobacter</taxon>
    </lineage>
</organism>
<dbReference type="PROSITE" id="PS51257">
    <property type="entry name" value="PROKAR_LIPOPROTEIN"/>
    <property type="match status" value="1"/>
</dbReference>
<evidence type="ECO:0000313" key="4">
    <source>
        <dbReference type="Proteomes" id="UP000183812"/>
    </source>
</evidence>
<dbReference type="GO" id="GO:0015159">
    <property type="term" value="F:polysaccharide transmembrane transporter activity"/>
    <property type="evidence" value="ECO:0007669"/>
    <property type="project" value="InterPro"/>
</dbReference>
<evidence type="ECO:0000259" key="2">
    <source>
        <dbReference type="Pfam" id="PF02563"/>
    </source>
</evidence>
<accession>A0A1G7BQH3</accession>
<dbReference type="RefSeq" id="WP_074552365.1">
    <property type="nucleotide sequence ID" value="NZ_CP119563.1"/>
</dbReference>
<gene>
    <name evidence="3" type="ORF">SAMN04244550_00040</name>
</gene>
<reference evidence="3 4" key="1">
    <citation type="submission" date="2016-10" db="EMBL/GenBank/DDBJ databases">
        <authorList>
            <person name="de Groot N.N."/>
        </authorList>
    </citation>
    <scope>NUCLEOTIDE SEQUENCE [LARGE SCALE GENOMIC DNA]</scope>
    <source>
        <strain evidence="4">DSM 938 / 37b4</strain>
    </source>
</reference>
<dbReference type="PANTHER" id="PTHR33619">
    <property type="entry name" value="POLYSACCHARIDE EXPORT PROTEIN GFCE-RELATED"/>
    <property type="match status" value="1"/>
</dbReference>
<dbReference type="Gene3D" id="3.30.1950.10">
    <property type="entry name" value="wza like domain"/>
    <property type="match status" value="1"/>
</dbReference>
<evidence type="ECO:0000256" key="1">
    <source>
        <dbReference type="ARBA" id="ARBA00022729"/>
    </source>
</evidence>
<feature type="domain" description="Polysaccharide export protein N-terminal" evidence="2">
    <location>
        <begin position="82"/>
        <end position="159"/>
    </location>
</feature>
<name>A0A1G7BQH3_RHOCA</name>
<proteinExistence type="predicted"/>
<keyword evidence="1" id="KW-0732">Signal</keyword>
<dbReference type="EMBL" id="FNAY01000001">
    <property type="protein sequence ID" value="SDE29384.1"/>
    <property type="molecule type" value="Genomic_DNA"/>
</dbReference>
<protein>
    <submittedName>
        <fullName evidence="3">Polysaccharide export outer membrane protein</fullName>
    </submittedName>
</protein>